<accession>A0A9E7TI02</accession>
<gene>
    <name evidence="2" type="ORF">LMBV_079</name>
    <name evidence="3" type="ORF">LMBV_080</name>
</gene>
<organism evidence="4 7">
    <name type="scientific">Largemouth bass virus</name>
    <dbReference type="NCBI Taxonomy" id="176656"/>
    <lineage>
        <taxon>Viruses</taxon>
        <taxon>Varidnaviria</taxon>
        <taxon>Bamfordvirae</taxon>
        <taxon>Nucleocytoviricota</taxon>
        <taxon>Megaviricetes</taxon>
        <taxon>Pimascovirales</taxon>
        <taxon>Pimascovirales incertae sedis</taxon>
        <taxon>Iridoviridae</taxon>
        <taxon>Alphairidovirinae</taxon>
        <taxon>Ranavirus</taxon>
        <taxon>Ranavirus micropterus1</taxon>
        <taxon>Santee-Cooper ranavirus</taxon>
    </lineage>
</organism>
<dbReference type="EMBL" id="MK681856">
    <property type="protein sequence ID" value="QJE49229.1"/>
    <property type="molecule type" value="Genomic_DNA"/>
</dbReference>
<dbReference type="Proteomes" id="UP000503328">
    <property type="component" value="Segment"/>
</dbReference>
<evidence type="ECO:0000313" key="4">
    <source>
        <dbReference type="EMBL" id="UUY86270.1"/>
    </source>
</evidence>
<keyword evidence="1" id="KW-0472">Membrane</keyword>
<reference evidence="5 6" key="1">
    <citation type="submission" date="2019-03" db="EMBL/GenBank/DDBJ databases">
        <authorList>
            <person name="Winters A.D."/>
            <person name="Faisal M."/>
        </authorList>
    </citation>
    <scope>NUCLEOTIDE SEQUENCE [LARGE SCALE GENOMIC DNA]</scope>
    <source>
        <strain evidence="2 6">Alleghany 12-343</strain>
        <strain evidence="3 5">Pine 14-204</strain>
    </source>
</reference>
<sequence length="132" mass="14586">MDTDTPQWFWTAISLTPVLIILAFKGEGLLALAGTIVVAALITYQQQEKKREKPPFRLGGHAPVRVSHYLDVPAGAVPVYPYPASHQEFQGWPGGLLTGLGPSHLSHRQFAKSQLSNRRESMVGYGWNMSML</sequence>
<keyword evidence="1" id="KW-1133">Transmembrane helix</keyword>
<dbReference type="EMBL" id="MK681855">
    <property type="protein sequence ID" value="QJE49142.1"/>
    <property type="molecule type" value="Genomic_DNA"/>
</dbReference>
<dbReference type="Proteomes" id="UP000501740">
    <property type="component" value="Segment"/>
</dbReference>
<proteinExistence type="predicted"/>
<name>A0A9E7TI02_9VIRU</name>
<feature type="transmembrane region" description="Helical" evidence="1">
    <location>
        <begin position="20"/>
        <end position="44"/>
    </location>
</feature>
<evidence type="ECO:0000313" key="2">
    <source>
        <dbReference type="EMBL" id="QJE49142.1"/>
    </source>
</evidence>
<dbReference type="Proteomes" id="UP001060024">
    <property type="component" value="Segment"/>
</dbReference>
<evidence type="ECO:0000313" key="7">
    <source>
        <dbReference type="Proteomes" id="UP001060024"/>
    </source>
</evidence>
<dbReference type="EMBL" id="MW630113">
    <property type="protein sequence ID" value="UUY86270.1"/>
    <property type="molecule type" value="Genomic_DNA"/>
</dbReference>
<evidence type="ECO:0000313" key="6">
    <source>
        <dbReference type="Proteomes" id="UP000503328"/>
    </source>
</evidence>
<reference evidence="4" key="2">
    <citation type="submission" date="2021-02" db="EMBL/GenBank/DDBJ databases">
        <authorList>
            <person name="Chen J."/>
            <person name="Hu H."/>
            <person name="Huang J."/>
            <person name="Yan X."/>
        </authorList>
    </citation>
    <scope>NUCLEOTIDE SEQUENCE</scope>
    <source>
        <strain evidence="4">GDOU</strain>
    </source>
</reference>
<evidence type="ECO:0000256" key="1">
    <source>
        <dbReference type="SAM" id="Phobius"/>
    </source>
</evidence>
<keyword evidence="1" id="KW-0812">Transmembrane</keyword>
<evidence type="ECO:0000313" key="3">
    <source>
        <dbReference type="EMBL" id="QJE49229.1"/>
    </source>
</evidence>
<protein>
    <submittedName>
        <fullName evidence="2">NTPase</fullName>
    </submittedName>
</protein>
<evidence type="ECO:0000313" key="5">
    <source>
        <dbReference type="Proteomes" id="UP000501740"/>
    </source>
</evidence>